<keyword evidence="1" id="KW-0812">Transmembrane</keyword>
<evidence type="ECO:0000313" key="4">
    <source>
        <dbReference type="Proteomes" id="UP000662747"/>
    </source>
</evidence>
<evidence type="ECO:0000313" key="3">
    <source>
        <dbReference type="EMBL" id="QSQ27485.1"/>
    </source>
</evidence>
<evidence type="ECO:0000256" key="1">
    <source>
        <dbReference type="SAM" id="Phobius"/>
    </source>
</evidence>
<proteinExistence type="predicted"/>
<feature type="domain" description="DUF2007" evidence="2">
    <location>
        <begin position="17"/>
        <end position="75"/>
    </location>
</feature>
<keyword evidence="4" id="KW-1185">Reference proteome</keyword>
<dbReference type="InterPro" id="IPR018551">
    <property type="entry name" value="DUF2007"/>
</dbReference>
<dbReference type="Proteomes" id="UP000662747">
    <property type="component" value="Chromosome"/>
</dbReference>
<dbReference type="Gene3D" id="3.30.70.790">
    <property type="entry name" value="UreE, C-terminal domain"/>
    <property type="match status" value="1"/>
</dbReference>
<gene>
    <name evidence="3" type="ORF">JY651_22355</name>
</gene>
<organism evidence="3 4">
    <name type="scientific">Pyxidicoccus parkwayensis</name>
    <dbReference type="NCBI Taxonomy" id="2813578"/>
    <lineage>
        <taxon>Bacteria</taxon>
        <taxon>Pseudomonadati</taxon>
        <taxon>Myxococcota</taxon>
        <taxon>Myxococcia</taxon>
        <taxon>Myxococcales</taxon>
        <taxon>Cystobacterineae</taxon>
        <taxon>Myxococcaceae</taxon>
        <taxon>Pyxidicoccus</taxon>
    </lineage>
</organism>
<dbReference type="SUPFAM" id="SSF54913">
    <property type="entry name" value="GlnB-like"/>
    <property type="match status" value="1"/>
</dbReference>
<dbReference type="Pfam" id="PF09413">
    <property type="entry name" value="DUF2007"/>
    <property type="match status" value="1"/>
</dbReference>
<accession>A0ABX7PAK5</accession>
<dbReference type="RefSeq" id="WP_206729006.1">
    <property type="nucleotide sequence ID" value="NZ_CP071090.1"/>
</dbReference>
<dbReference type="EMBL" id="CP071090">
    <property type="protein sequence ID" value="QSQ27485.1"/>
    <property type="molecule type" value="Genomic_DNA"/>
</dbReference>
<keyword evidence="1" id="KW-1133">Transmembrane helix</keyword>
<dbReference type="InterPro" id="IPR011322">
    <property type="entry name" value="N-reg_PII-like_a/b"/>
</dbReference>
<protein>
    <submittedName>
        <fullName evidence="3">DUF2007 domain-containing protein</fullName>
    </submittedName>
</protein>
<reference evidence="3 4" key="1">
    <citation type="submission" date="2021-02" db="EMBL/GenBank/DDBJ databases">
        <title>De Novo genome assembly of isolated myxobacteria.</title>
        <authorList>
            <person name="Stevens D.C."/>
        </authorList>
    </citation>
    <scope>NUCLEOTIDE SEQUENCE [LARGE SCALE GENOMIC DNA]</scope>
    <source>
        <strain evidence="4">SCPEA02</strain>
    </source>
</reference>
<evidence type="ECO:0000259" key="2">
    <source>
        <dbReference type="Pfam" id="PF09413"/>
    </source>
</evidence>
<sequence>MSQPEASSDLVVLKGCGDSAEAAMVRALLESHGIECVVQGENHRAMLGAVMGGYIEVNVLVASEDLERAQALLEASAEAPENARPASPGATDSEEAVCPVHGQRSTATCARCGTFLCEECDVQGAQGSSLCEDCAERKVAGGESRRDSRRRLAAWAVLLFLFGPVILMVLSVLLRRLMG</sequence>
<keyword evidence="1" id="KW-0472">Membrane</keyword>
<feature type="transmembrane region" description="Helical" evidence="1">
    <location>
        <begin position="152"/>
        <end position="174"/>
    </location>
</feature>
<name>A0ABX7PAK5_9BACT</name>